<dbReference type="PANTHER" id="PTHR22639">
    <property type="entry name" value="GAG-RELATED PROTEIN"/>
    <property type="match status" value="1"/>
</dbReference>
<name>A0A9J6H5K2_HAELO</name>
<dbReference type="GO" id="GO:0002218">
    <property type="term" value="P:activation of innate immune response"/>
    <property type="evidence" value="ECO:0007669"/>
    <property type="project" value="InterPro"/>
</dbReference>
<evidence type="ECO:0000313" key="4">
    <source>
        <dbReference type="EMBL" id="KAH9382337.1"/>
    </source>
</evidence>
<feature type="region of interest" description="Disordered" evidence="2">
    <location>
        <begin position="416"/>
        <end position="561"/>
    </location>
</feature>
<evidence type="ECO:0000256" key="1">
    <source>
        <dbReference type="SAM" id="Coils"/>
    </source>
</evidence>
<dbReference type="InterPro" id="IPR042509">
    <property type="entry name" value="ZCCHC3"/>
</dbReference>
<dbReference type="GO" id="GO:0003723">
    <property type="term" value="F:RNA binding"/>
    <property type="evidence" value="ECO:0007669"/>
    <property type="project" value="InterPro"/>
</dbReference>
<feature type="region of interest" description="Disordered" evidence="2">
    <location>
        <begin position="375"/>
        <end position="398"/>
    </location>
</feature>
<proteinExistence type="predicted"/>
<feature type="compositionally biased region" description="Basic and acidic residues" evidence="2">
    <location>
        <begin position="28"/>
        <end position="53"/>
    </location>
</feature>
<dbReference type="Proteomes" id="UP000821853">
    <property type="component" value="Chromosome 9"/>
</dbReference>
<dbReference type="OrthoDB" id="6494660at2759"/>
<dbReference type="Gene3D" id="4.10.60.10">
    <property type="entry name" value="Zinc finger, CCHC-type"/>
    <property type="match status" value="1"/>
</dbReference>
<feature type="coiled-coil region" evidence="1">
    <location>
        <begin position="76"/>
        <end position="103"/>
    </location>
</feature>
<evidence type="ECO:0000256" key="2">
    <source>
        <dbReference type="SAM" id="MobiDB-lite"/>
    </source>
</evidence>
<gene>
    <name evidence="4" type="ORF">HPB48_010897</name>
</gene>
<evidence type="ECO:0000259" key="3">
    <source>
        <dbReference type="SMART" id="SM00343"/>
    </source>
</evidence>
<dbReference type="VEuPathDB" id="VectorBase:HLOH_047131"/>
<protein>
    <recommendedName>
        <fullName evidence="3">CCHC-type domain-containing protein</fullName>
    </recommendedName>
</protein>
<dbReference type="GO" id="GO:0003690">
    <property type="term" value="F:double-stranded DNA binding"/>
    <property type="evidence" value="ECO:0007669"/>
    <property type="project" value="InterPro"/>
</dbReference>
<feature type="compositionally biased region" description="Low complexity" evidence="2">
    <location>
        <begin position="545"/>
        <end position="554"/>
    </location>
</feature>
<keyword evidence="1" id="KW-0175">Coiled coil</keyword>
<reference evidence="4 5" key="1">
    <citation type="journal article" date="2020" name="Cell">
        <title>Large-Scale Comparative Analyses of Tick Genomes Elucidate Their Genetic Diversity and Vector Capacities.</title>
        <authorList>
            <consortium name="Tick Genome and Microbiome Consortium (TIGMIC)"/>
            <person name="Jia N."/>
            <person name="Wang J."/>
            <person name="Shi W."/>
            <person name="Du L."/>
            <person name="Sun Y."/>
            <person name="Zhan W."/>
            <person name="Jiang J.F."/>
            <person name="Wang Q."/>
            <person name="Zhang B."/>
            <person name="Ji P."/>
            <person name="Bell-Sakyi L."/>
            <person name="Cui X.M."/>
            <person name="Yuan T.T."/>
            <person name="Jiang B.G."/>
            <person name="Yang W.F."/>
            <person name="Lam T.T."/>
            <person name="Chang Q.C."/>
            <person name="Ding S.J."/>
            <person name="Wang X.J."/>
            <person name="Zhu J.G."/>
            <person name="Ruan X.D."/>
            <person name="Zhao L."/>
            <person name="Wei J.T."/>
            <person name="Ye R.Z."/>
            <person name="Que T.C."/>
            <person name="Du C.H."/>
            <person name="Zhou Y.H."/>
            <person name="Cheng J.X."/>
            <person name="Dai P.F."/>
            <person name="Guo W.B."/>
            <person name="Han X.H."/>
            <person name="Huang E.J."/>
            <person name="Li L.F."/>
            <person name="Wei W."/>
            <person name="Gao Y.C."/>
            <person name="Liu J.Z."/>
            <person name="Shao H.Z."/>
            <person name="Wang X."/>
            <person name="Wang C.C."/>
            <person name="Yang T.C."/>
            <person name="Huo Q.B."/>
            <person name="Li W."/>
            <person name="Chen H.Y."/>
            <person name="Chen S.E."/>
            <person name="Zhou L.G."/>
            <person name="Ni X.B."/>
            <person name="Tian J.H."/>
            <person name="Sheng Y."/>
            <person name="Liu T."/>
            <person name="Pan Y.S."/>
            <person name="Xia L.Y."/>
            <person name="Li J."/>
            <person name="Zhao F."/>
            <person name="Cao W.C."/>
        </authorList>
    </citation>
    <scope>NUCLEOTIDE SEQUENCE [LARGE SCALE GENOMIC DNA]</scope>
    <source>
        <strain evidence="4">HaeL-2018</strain>
    </source>
</reference>
<feature type="region of interest" description="Disordered" evidence="2">
    <location>
        <begin position="1"/>
        <end position="53"/>
    </location>
</feature>
<feature type="compositionally biased region" description="Basic and acidic residues" evidence="2">
    <location>
        <begin position="474"/>
        <end position="487"/>
    </location>
</feature>
<dbReference type="EMBL" id="JABSTR010000011">
    <property type="protein sequence ID" value="KAH9382337.1"/>
    <property type="molecule type" value="Genomic_DNA"/>
</dbReference>
<feature type="domain" description="CCHC-type" evidence="3">
    <location>
        <begin position="312"/>
        <end position="328"/>
    </location>
</feature>
<dbReference type="SMART" id="SM00343">
    <property type="entry name" value="ZnF_C2HC"/>
    <property type="match status" value="2"/>
</dbReference>
<dbReference type="PANTHER" id="PTHR22639:SF3">
    <property type="entry name" value="ZINC FINGER CCHC DOMAIN-CONTAINING PROTEIN 3"/>
    <property type="match status" value="1"/>
</dbReference>
<dbReference type="AlphaFoldDB" id="A0A9J6H5K2"/>
<keyword evidence="5" id="KW-1185">Reference proteome</keyword>
<dbReference type="InterPro" id="IPR001878">
    <property type="entry name" value="Znf_CCHC"/>
</dbReference>
<accession>A0A9J6H5K2</accession>
<sequence>MSGEKPGVSSHSAAATVVDGGGMHRPPGSHDGRRATRDSHFTDEAACPEARKETEGEYTVDLEYLKKRRMANRRIIQEMQRGFKDLERRIAALERCVEETRARGLFRISPKRTGAAAPDRFSDDPRPAPAAATAYRTLLPTLPTGKMSENAVFLHADSSARPYGIDDIVAALSAVADLKTITNLGPFQFNHGWMVTFRTEKEMQQLASQTEIKAKGRRCLVINPNQQEKEVKIHWMPPKAPDELLTRQFARFGRVLRVVREGWRRPGIEHMTSTTRVVHIIPREPNSLDSVPHQALINGSPILIDVPGRPPMCLRCRQIGHIRRLCTTPWCRACRSFGHSQADCSQSYAARTRQPEAAQSLEEYMDAEEMAAMSAPLTPAPSPPSEEEPSPAALTPHPPAVETSRITVASHTTAAGGAMGKEGVPQAHNTLSPLPQCSDGAHESGAAGELKEPVAERDAEASPTVAPTNPKPTADGEQRSEEAKTTDVEGEEAAFLNDQPGGISCDDVDEELPTKVAAAPRTGVETRRKARGKHGGAVTNKPSQGDTGSTNLGGSSTGGRS</sequence>
<feature type="compositionally biased region" description="Basic and acidic residues" evidence="2">
    <location>
        <begin position="449"/>
        <end position="460"/>
    </location>
</feature>
<dbReference type="SUPFAM" id="SSF57756">
    <property type="entry name" value="Retrovirus zinc finger-like domains"/>
    <property type="match status" value="1"/>
</dbReference>
<dbReference type="InterPro" id="IPR036875">
    <property type="entry name" value="Znf_CCHC_sf"/>
</dbReference>
<organism evidence="4 5">
    <name type="scientific">Haemaphysalis longicornis</name>
    <name type="common">Bush tick</name>
    <dbReference type="NCBI Taxonomy" id="44386"/>
    <lineage>
        <taxon>Eukaryota</taxon>
        <taxon>Metazoa</taxon>
        <taxon>Ecdysozoa</taxon>
        <taxon>Arthropoda</taxon>
        <taxon>Chelicerata</taxon>
        <taxon>Arachnida</taxon>
        <taxon>Acari</taxon>
        <taxon>Parasitiformes</taxon>
        <taxon>Ixodida</taxon>
        <taxon>Ixodoidea</taxon>
        <taxon>Ixodidae</taxon>
        <taxon>Haemaphysalinae</taxon>
        <taxon>Haemaphysalis</taxon>
    </lineage>
</organism>
<dbReference type="GO" id="GO:0008270">
    <property type="term" value="F:zinc ion binding"/>
    <property type="evidence" value="ECO:0007669"/>
    <property type="project" value="InterPro"/>
</dbReference>
<comment type="caution">
    <text evidence="4">The sequence shown here is derived from an EMBL/GenBank/DDBJ whole genome shotgun (WGS) entry which is preliminary data.</text>
</comment>
<feature type="domain" description="CCHC-type" evidence="3">
    <location>
        <begin position="330"/>
        <end position="346"/>
    </location>
</feature>
<evidence type="ECO:0000313" key="5">
    <source>
        <dbReference type="Proteomes" id="UP000821853"/>
    </source>
</evidence>